<proteinExistence type="predicted"/>
<gene>
    <name evidence="1" type="ORF">ARALYDRAFT_345479</name>
</gene>
<dbReference type="AlphaFoldDB" id="D7LJT5"/>
<organism evidence="2">
    <name type="scientific">Arabidopsis lyrata subsp. lyrata</name>
    <name type="common">Lyre-leaved rock-cress</name>
    <dbReference type="NCBI Taxonomy" id="81972"/>
    <lineage>
        <taxon>Eukaryota</taxon>
        <taxon>Viridiplantae</taxon>
        <taxon>Streptophyta</taxon>
        <taxon>Embryophyta</taxon>
        <taxon>Tracheophyta</taxon>
        <taxon>Spermatophyta</taxon>
        <taxon>Magnoliopsida</taxon>
        <taxon>eudicotyledons</taxon>
        <taxon>Gunneridae</taxon>
        <taxon>Pentapetalae</taxon>
        <taxon>rosids</taxon>
        <taxon>malvids</taxon>
        <taxon>Brassicales</taxon>
        <taxon>Brassicaceae</taxon>
        <taxon>Camelineae</taxon>
        <taxon>Arabidopsis</taxon>
    </lineage>
</organism>
<keyword evidence="2" id="KW-1185">Reference proteome</keyword>
<reference evidence="2" key="1">
    <citation type="journal article" date="2011" name="Nat. Genet.">
        <title>The Arabidopsis lyrata genome sequence and the basis of rapid genome size change.</title>
        <authorList>
            <person name="Hu T.T."/>
            <person name="Pattyn P."/>
            <person name="Bakker E.G."/>
            <person name="Cao J."/>
            <person name="Cheng J.-F."/>
            <person name="Clark R.M."/>
            <person name="Fahlgren N."/>
            <person name="Fawcett J.A."/>
            <person name="Grimwood J."/>
            <person name="Gundlach H."/>
            <person name="Haberer G."/>
            <person name="Hollister J.D."/>
            <person name="Ossowski S."/>
            <person name="Ottilar R.P."/>
            <person name="Salamov A.A."/>
            <person name="Schneeberger K."/>
            <person name="Spannagl M."/>
            <person name="Wang X."/>
            <person name="Yang L."/>
            <person name="Nasrallah M.E."/>
            <person name="Bergelson J."/>
            <person name="Carrington J.C."/>
            <person name="Gaut B.S."/>
            <person name="Schmutz J."/>
            <person name="Mayer K.F.X."/>
            <person name="Van de Peer Y."/>
            <person name="Grigoriev I.V."/>
            <person name="Nordborg M."/>
            <person name="Weigel D."/>
            <person name="Guo Y.-L."/>
        </authorList>
    </citation>
    <scope>NUCLEOTIDE SEQUENCE [LARGE SCALE GENOMIC DNA]</scope>
    <source>
        <strain evidence="2">cv. MN47</strain>
    </source>
</reference>
<dbReference type="Gramene" id="fgenesh1_pg.C_scaffold_4001821">
    <property type="protein sequence ID" value="fgenesh1_pg.C_scaffold_4001821"/>
    <property type="gene ID" value="fgenesh1_pg.C_scaffold_4001821"/>
</dbReference>
<dbReference type="EMBL" id="GL348716">
    <property type="protein sequence ID" value="EFH55934.1"/>
    <property type="molecule type" value="Genomic_DNA"/>
</dbReference>
<accession>D7LJT5</accession>
<evidence type="ECO:0000313" key="2">
    <source>
        <dbReference type="Proteomes" id="UP000008694"/>
    </source>
</evidence>
<protein>
    <submittedName>
        <fullName evidence="1">Uncharacterized protein</fullName>
    </submittedName>
</protein>
<name>D7LJT5_ARALL</name>
<evidence type="ECO:0000313" key="1">
    <source>
        <dbReference type="EMBL" id="EFH55934.1"/>
    </source>
</evidence>
<sequence length="160" mass="18143">MSLQCSTPIRRSGTLKAHFDKELVRGPTQEKERSISNDEVFVSDVVTNVKKLFAFRETSLMHRQETEAATTVVDSLDDDLFYSHTSFLQALNLETTDLEGFTKIPKGLVSLRLKGHTDLVFLNFSSTENLVRFQSSGSFKFLEKEFAFSPSGVIRIEIDR</sequence>
<dbReference type="Proteomes" id="UP000008694">
    <property type="component" value="Unassembled WGS sequence"/>
</dbReference>
<dbReference type="HOGENOM" id="CLU_1654533_0_0_1"/>